<evidence type="ECO:0000259" key="1">
    <source>
        <dbReference type="Pfam" id="PF12728"/>
    </source>
</evidence>
<dbReference type="AlphaFoldDB" id="A0A917KPN5"/>
<evidence type="ECO:0000313" key="3">
    <source>
        <dbReference type="Proteomes" id="UP000661507"/>
    </source>
</evidence>
<dbReference type="EMBL" id="BMKW01000007">
    <property type="protein sequence ID" value="GGJ21917.1"/>
    <property type="molecule type" value="Genomic_DNA"/>
</dbReference>
<feature type="domain" description="Helix-turn-helix" evidence="1">
    <location>
        <begin position="10"/>
        <end position="59"/>
    </location>
</feature>
<organism evidence="2 3">
    <name type="scientific">Neoroseomonas lacus</name>
    <dbReference type="NCBI Taxonomy" id="287609"/>
    <lineage>
        <taxon>Bacteria</taxon>
        <taxon>Pseudomonadati</taxon>
        <taxon>Pseudomonadota</taxon>
        <taxon>Alphaproteobacteria</taxon>
        <taxon>Acetobacterales</taxon>
        <taxon>Acetobacteraceae</taxon>
        <taxon>Neoroseomonas</taxon>
    </lineage>
</organism>
<reference evidence="2" key="1">
    <citation type="journal article" date="2014" name="Int. J. Syst. Evol. Microbiol.">
        <title>Complete genome sequence of Corynebacterium casei LMG S-19264T (=DSM 44701T), isolated from a smear-ripened cheese.</title>
        <authorList>
            <consortium name="US DOE Joint Genome Institute (JGI-PGF)"/>
            <person name="Walter F."/>
            <person name="Albersmeier A."/>
            <person name="Kalinowski J."/>
            <person name="Ruckert C."/>
        </authorList>
    </citation>
    <scope>NUCLEOTIDE SEQUENCE</scope>
    <source>
        <strain evidence="2">CGMCC 1.3617</strain>
    </source>
</reference>
<accession>A0A917KPN5</accession>
<protein>
    <recommendedName>
        <fullName evidence="1">Helix-turn-helix domain-containing protein</fullName>
    </recommendedName>
</protein>
<name>A0A917KPN5_9PROT</name>
<dbReference type="Pfam" id="PF12728">
    <property type="entry name" value="HTH_17"/>
    <property type="match status" value="1"/>
</dbReference>
<evidence type="ECO:0000313" key="2">
    <source>
        <dbReference type="EMBL" id="GGJ21917.1"/>
    </source>
</evidence>
<reference evidence="2" key="2">
    <citation type="submission" date="2020-09" db="EMBL/GenBank/DDBJ databases">
        <authorList>
            <person name="Sun Q."/>
            <person name="Zhou Y."/>
        </authorList>
    </citation>
    <scope>NUCLEOTIDE SEQUENCE</scope>
    <source>
        <strain evidence="2">CGMCC 1.3617</strain>
    </source>
</reference>
<proteinExistence type="predicted"/>
<dbReference type="Proteomes" id="UP000661507">
    <property type="component" value="Unassembled WGS sequence"/>
</dbReference>
<dbReference type="RefSeq" id="WP_188968195.1">
    <property type="nucleotide sequence ID" value="NZ_BMKW01000007.1"/>
</dbReference>
<comment type="caution">
    <text evidence="2">The sequence shown here is derived from an EMBL/GenBank/DDBJ whole genome shotgun (WGS) entry which is preliminary data.</text>
</comment>
<sequence>MSSTNITPRYVTVPQATKMFSISKFTIYTLHKRGSIRMAKTGRRTLVEVASVEEHLRSNPVVRQGGIEAH</sequence>
<keyword evidence="3" id="KW-1185">Reference proteome</keyword>
<gene>
    <name evidence="2" type="ORF">GCM10011320_31440</name>
</gene>
<dbReference type="InterPro" id="IPR041657">
    <property type="entry name" value="HTH_17"/>
</dbReference>